<protein>
    <submittedName>
        <fullName evidence="6">Phospholipid/glycerol acyltransferase</fullName>
    </submittedName>
</protein>
<dbReference type="InterPro" id="IPR002123">
    <property type="entry name" value="Plipid/glycerol_acylTrfase"/>
</dbReference>
<dbReference type="GO" id="GO:0016746">
    <property type="term" value="F:acyltransferase activity"/>
    <property type="evidence" value="ECO:0007669"/>
    <property type="project" value="UniProtKB-KW"/>
</dbReference>
<reference evidence="6 7" key="1">
    <citation type="journal article" date="2012" name="J. Bacteriol.">
        <title>Draft Genome Sequence of the Soil Bacterium Burkholderia terrae Strain BS001, Which Interacts with Fungal Surface Structures.</title>
        <authorList>
            <person name="Nazir R."/>
            <person name="Hansen M.A."/>
            <person name="Sorensen S."/>
            <person name="van Elsas J.D."/>
        </authorList>
    </citation>
    <scope>NUCLEOTIDE SEQUENCE [LARGE SCALE GENOMIC DNA]</scope>
    <source>
        <strain evidence="6 7">BS001</strain>
    </source>
</reference>
<name>A0ABN0FQM7_9BURK</name>
<dbReference type="CDD" id="cd07989">
    <property type="entry name" value="LPLAT_AGPAT-like"/>
    <property type="match status" value="1"/>
</dbReference>
<keyword evidence="3 6" id="KW-0012">Acyltransferase</keyword>
<accession>A0ABN0FQM7</accession>
<evidence type="ECO:0000256" key="2">
    <source>
        <dbReference type="ARBA" id="ARBA00022679"/>
    </source>
</evidence>
<comment type="caution">
    <text evidence="6">The sequence shown here is derived from an EMBL/GenBank/DDBJ whole genome shotgun (WGS) entry which is preliminary data.</text>
</comment>
<dbReference type="SUPFAM" id="SSF69593">
    <property type="entry name" value="Glycerol-3-phosphate (1)-acyltransferase"/>
    <property type="match status" value="1"/>
</dbReference>
<keyword evidence="4" id="KW-0472">Membrane</keyword>
<dbReference type="PANTHER" id="PTHR10434">
    <property type="entry name" value="1-ACYL-SN-GLYCEROL-3-PHOSPHATE ACYLTRANSFERASE"/>
    <property type="match status" value="1"/>
</dbReference>
<feature type="transmembrane region" description="Helical" evidence="4">
    <location>
        <begin position="47"/>
        <end position="70"/>
    </location>
</feature>
<feature type="transmembrane region" description="Helical" evidence="4">
    <location>
        <begin position="7"/>
        <end position="27"/>
    </location>
</feature>
<evidence type="ECO:0000313" key="6">
    <source>
        <dbReference type="EMBL" id="EIN01107.1"/>
    </source>
</evidence>
<evidence type="ECO:0000256" key="4">
    <source>
        <dbReference type="SAM" id="Phobius"/>
    </source>
</evidence>
<organism evidence="6 7">
    <name type="scientific">Paraburkholderia hospita</name>
    <dbReference type="NCBI Taxonomy" id="169430"/>
    <lineage>
        <taxon>Bacteria</taxon>
        <taxon>Pseudomonadati</taxon>
        <taxon>Pseudomonadota</taxon>
        <taxon>Betaproteobacteria</taxon>
        <taxon>Burkholderiales</taxon>
        <taxon>Burkholderiaceae</taxon>
        <taxon>Paraburkholderia</taxon>
    </lineage>
</organism>
<keyword evidence="4" id="KW-1133">Transmembrane helix</keyword>
<evidence type="ECO:0000256" key="3">
    <source>
        <dbReference type="ARBA" id="ARBA00023315"/>
    </source>
</evidence>
<keyword evidence="2" id="KW-0808">Transferase</keyword>
<gene>
    <name evidence="6" type="ORF">WQE_10596</name>
</gene>
<dbReference type="Pfam" id="PF01553">
    <property type="entry name" value="Acyltransferase"/>
    <property type="match status" value="1"/>
</dbReference>
<dbReference type="Proteomes" id="UP000004980">
    <property type="component" value="Unassembled WGS sequence"/>
</dbReference>
<evidence type="ECO:0000313" key="7">
    <source>
        <dbReference type="Proteomes" id="UP000004980"/>
    </source>
</evidence>
<proteinExistence type="predicted"/>
<feature type="domain" description="Phospholipid/glycerol acyltransferase" evidence="5">
    <location>
        <begin position="112"/>
        <end position="227"/>
    </location>
</feature>
<dbReference type="EMBL" id="AKAU01000071">
    <property type="protein sequence ID" value="EIN01107.1"/>
    <property type="molecule type" value="Genomic_DNA"/>
</dbReference>
<dbReference type="PANTHER" id="PTHR10434:SF40">
    <property type="entry name" value="1-ACYL-SN-GLYCEROL-3-PHOSPHATE ACYLTRANSFERASE"/>
    <property type="match status" value="1"/>
</dbReference>
<dbReference type="SMART" id="SM00563">
    <property type="entry name" value="PlsC"/>
    <property type="match status" value="1"/>
</dbReference>
<sequence>MRAARRVELRCGFVACDLFIAGSIWVWLAPSHFPSMSHNMRAVLKKWLFIIYLLGSGTIWSTVMLLLYPFTSRSARYGLAALWCRALVAVMRTAFGIRCSIEGLEHLPKEPSIVLCRHESTWETLAFLALFPRRISFVFKQDLLRIPFFGWVLKGLDMVSLDRGSPRQAHVAVTREAAERLAKGDMVVIFPEGTRVPHGAPVKLTSGGVRLACATGALIVPVVHNAGKVWPAKGWPMGAGEIRVVIGPTLSPVERSPQELSHQVHDWMQAELLKL</sequence>
<comment type="pathway">
    <text evidence="1">Lipid metabolism.</text>
</comment>
<keyword evidence="7" id="KW-1185">Reference proteome</keyword>
<keyword evidence="4" id="KW-0812">Transmembrane</keyword>
<evidence type="ECO:0000256" key="1">
    <source>
        <dbReference type="ARBA" id="ARBA00005189"/>
    </source>
</evidence>
<evidence type="ECO:0000259" key="5">
    <source>
        <dbReference type="SMART" id="SM00563"/>
    </source>
</evidence>